<sequence>MFVKKDHRKIPRILADGQKAIDEKNEDDYLRDLRLARRQNELNGDVRILCQPQSAAPLQHLETLSLYDCQISNLNGIGMLEACPKLQTLNLGRNPLGALPEEISKLAPSLKELLLDDCGLEGSLAPCILELENLEILRLSNNKITELPRDICLLTKLQVLALDRNQLESVPSELQDLTDLKTLLLRHNQIEELPDGVPGSSLLNLTLLHISSNKLKALPDSLVDCTTITHLYANSNQIKQLPIGMERMTNLQRLNLGHNQIESLPSDFIEAFGEPERERPEALCVGGKNEKPPEVVLVGNQVIKAKRGKTGGQDDVVPMDIDPTSTINGGVVEASSVAIETTAA</sequence>
<keyword evidence="1" id="KW-0433">Leucine-rich repeat</keyword>
<accession>A0A9N8EBE6</accession>
<dbReference type="Pfam" id="PF13855">
    <property type="entry name" value="LRR_8"/>
    <property type="match status" value="1"/>
</dbReference>
<dbReference type="SMART" id="SM00369">
    <property type="entry name" value="LRR_TYP"/>
    <property type="match status" value="7"/>
</dbReference>
<evidence type="ECO:0000313" key="4">
    <source>
        <dbReference type="Proteomes" id="UP001153069"/>
    </source>
</evidence>
<dbReference type="InterPro" id="IPR050216">
    <property type="entry name" value="LRR_domain-containing"/>
</dbReference>
<name>A0A9N8EBE6_9STRA</name>
<dbReference type="SMART" id="SM00364">
    <property type="entry name" value="LRR_BAC"/>
    <property type="match status" value="6"/>
</dbReference>
<dbReference type="InterPro" id="IPR003591">
    <property type="entry name" value="Leu-rich_rpt_typical-subtyp"/>
</dbReference>
<keyword evidence="2" id="KW-0677">Repeat</keyword>
<comment type="caution">
    <text evidence="3">The sequence shown here is derived from an EMBL/GenBank/DDBJ whole genome shotgun (WGS) entry which is preliminary data.</text>
</comment>
<dbReference type="Gene3D" id="3.80.10.10">
    <property type="entry name" value="Ribonuclease Inhibitor"/>
    <property type="match status" value="1"/>
</dbReference>
<dbReference type="PANTHER" id="PTHR48051:SF1">
    <property type="entry name" value="RAS SUPPRESSOR PROTEIN 1"/>
    <property type="match status" value="1"/>
</dbReference>
<dbReference type="SUPFAM" id="SSF52058">
    <property type="entry name" value="L domain-like"/>
    <property type="match status" value="1"/>
</dbReference>
<gene>
    <name evidence="3" type="ORF">SEMRO_764_G199110.1</name>
</gene>
<dbReference type="OrthoDB" id="203703at2759"/>
<proteinExistence type="predicted"/>
<dbReference type="EMBL" id="CAICTM010000763">
    <property type="protein sequence ID" value="CAB9516166.1"/>
    <property type="molecule type" value="Genomic_DNA"/>
</dbReference>
<keyword evidence="4" id="KW-1185">Reference proteome</keyword>
<protein>
    <submittedName>
        <fullName evidence="3">Repeat protein</fullName>
    </submittedName>
</protein>
<dbReference type="InterPro" id="IPR025875">
    <property type="entry name" value="Leu-rich_rpt_4"/>
</dbReference>
<dbReference type="AlphaFoldDB" id="A0A9N8EBE6"/>
<dbReference type="Proteomes" id="UP001153069">
    <property type="component" value="Unassembled WGS sequence"/>
</dbReference>
<evidence type="ECO:0000256" key="1">
    <source>
        <dbReference type="ARBA" id="ARBA00022614"/>
    </source>
</evidence>
<dbReference type="GO" id="GO:0005737">
    <property type="term" value="C:cytoplasm"/>
    <property type="evidence" value="ECO:0007669"/>
    <property type="project" value="TreeGrafter"/>
</dbReference>
<dbReference type="PANTHER" id="PTHR48051">
    <property type="match status" value="1"/>
</dbReference>
<evidence type="ECO:0000313" key="3">
    <source>
        <dbReference type="EMBL" id="CAB9516166.1"/>
    </source>
</evidence>
<organism evidence="3 4">
    <name type="scientific">Seminavis robusta</name>
    <dbReference type="NCBI Taxonomy" id="568900"/>
    <lineage>
        <taxon>Eukaryota</taxon>
        <taxon>Sar</taxon>
        <taxon>Stramenopiles</taxon>
        <taxon>Ochrophyta</taxon>
        <taxon>Bacillariophyta</taxon>
        <taxon>Bacillariophyceae</taxon>
        <taxon>Bacillariophycidae</taxon>
        <taxon>Naviculales</taxon>
        <taxon>Naviculaceae</taxon>
        <taxon>Seminavis</taxon>
    </lineage>
</organism>
<evidence type="ECO:0000256" key="2">
    <source>
        <dbReference type="ARBA" id="ARBA00022737"/>
    </source>
</evidence>
<dbReference type="Pfam" id="PF12799">
    <property type="entry name" value="LRR_4"/>
    <property type="match status" value="2"/>
</dbReference>
<dbReference type="InterPro" id="IPR032675">
    <property type="entry name" value="LRR_dom_sf"/>
</dbReference>
<reference evidence="3" key="1">
    <citation type="submission" date="2020-06" db="EMBL/GenBank/DDBJ databases">
        <authorList>
            <consortium name="Plant Systems Biology data submission"/>
        </authorList>
    </citation>
    <scope>NUCLEOTIDE SEQUENCE</scope>
    <source>
        <strain evidence="3">D6</strain>
    </source>
</reference>
<dbReference type="InterPro" id="IPR001611">
    <property type="entry name" value="Leu-rich_rpt"/>
</dbReference>
<dbReference type="PROSITE" id="PS51450">
    <property type="entry name" value="LRR"/>
    <property type="match status" value="3"/>
</dbReference>